<dbReference type="Gene3D" id="3.80.10.10">
    <property type="entry name" value="Ribonuclease Inhibitor"/>
    <property type="match status" value="1"/>
</dbReference>
<dbReference type="OrthoDB" id="549701at2759"/>
<keyword evidence="2" id="KW-1185">Reference proteome</keyword>
<dbReference type="EMBL" id="JH767175">
    <property type="protein sequence ID" value="EQC30498.1"/>
    <property type="molecule type" value="Genomic_DNA"/>
</dbReference>
<name>T0RE11_SAPDV</name>
<dbReference type="AlphaFoldDB" id="T0RE11"/>
<organism evidence="1 2">
    <name type="scientific">Saprolegnia diclina (strain VS20)</name>
    <dbReference type="NCBI Taxonomy" id="1156394"/>
    <lineage>
        <taxon>Eukaryota</taxon>
        <taxon>Sar</taxon>
        <taxon>Stramenopiles</taxon>
        <taxon>Oomycota</taxon>
        <taxon>Saprolegniomycetes</taxon>
        <taxon>Saprolegniales</taxon>
        <taxon>Saprolegniaceae</taxon>
        <taxon>Saprolegnia</taxon>
    </lineage>
</organism>
<dbReference type="VEuPathDB" id="FungiDB:SDRG_11814"/>
<dbReference type="STRING" id="1156394.T0RE11"/>
<accession>T0RE11</accession>
<dbReference type="InterPro" id="IPR032675">
    <property type="entry name" value="LRR_dom_sf"/>
</dbReference>
<proteinExistence type="predicted"/>
<reference evidence="1 2" key="1">
    <citation type="submission" date="2012-04" db="EMBL/GenBank/DDBJ databases">
        <title>The Genome Sequence of Saprolegnia declina VS20.</title>
        <authorList>
            <consortium name="The Broad Institute Genome Sequencing Platform"/>
            <person name="Russ C."/>
            <person name="Nusbaum C."/>
            <person name="Tyler B."/>
            <person name="van West P."/>
            <person name="Dieguez-Uribeondo J."/>
            <person name="de Bruijn I."/>
            <person name="Tripathy S."/>
            <person name="Jiang R."/>
            <person name="Young S.K."/>
            <person name="Zeng Q."/>
            <person name="Gargeya S."/>
            <person name="Fitzgerald M."/>
            <person name="Haas B."/>
            <person name="Abouelleil A."/>
            <person name="Alvarado L."/>
            <person name="Arachchi H.M."/>
            <person name="Berlin A."/>
            <person name="Chapman S.B."/>
            <person name="Goldberg J."/>
            <person name="Griggs A."/>
            <person name="Gujja S."/>
            <person name="Hansen M."/>
            <person name="Howarth C."/>
            <person name="Imamovic A."/>
            <person name="Larimer J."/>
            <person name="McCowen C."/>
            <person name="Montmayeur A."/>
            <person name="Murphy C."/>
            <person name="Neiman D."/>
            <person name="Pearson M."/>
            <person name="Priest M."/>
            <person name="Roberts A."/>
            <person name="Saif S."/>
            <person name="Shea T."/>
            <person name="Sisk P."/>
            <person name="Sykes S."/>
            <person name="Wortman J."/>
            <person name="Nusbaum C."/>
            <person name="Birren B."/>
        </authorList>
    </citation>
    <scope>NUCLEOTIDE SEQUENCE [LARGE SCALE GENOMIC DNA]</scope>
    <source>
        <strain evidence="1 2">VS20</strain>
    </source>
</reference>
<dbReference type="SUPFAM" id="SSF52047">
    <property type="entry name" value="RNI-like"/>
    <property type="match status" value="1"/>
</dbReference>
<evidence type="ECO:0000313" key="2">
    <source>
        <dbReference type="Proteomes" id="UP000030762"/>
    </source>
</evidence>
<dbReference type="InterPro" id="IPR011990">
    <property type="entry name" value="TPR-like_helical_dom_sf"/>
</dbReference>
<dbReference type="InParanoid" id="T0RE11"/>
<dbReference type="GeneID" id="19952541"/>
<dbReference type="eggNOG" id="ENOG502S5JJ">
    <property type="taxonomic scope" value="Eukaryota"/>
</dbReference>
<evidence type="ECO:0000313" key="1">
    <source>
        <dbReference type="EMBL" id="EQC30498.1"/>
    </source>
</evidence>
<dbReference type="Gene3D" id="1.25.40.10">
    <property type="entry name" value="Tetratricopeptide repeat domain"/>
    <property type="match status" value="2"/>
</dbReference>
<dbReference type="Pfam" id="PF13374">
    <property type="entry name" value="TPR_10"/>
    <property type="match status" value="1"/>
</dbReference>
<dbReference type="RefSeq" id="XP_008616091.1">
    <property type="nucleotide sequence ID" value="XM_008617869.1"/>
</dbReference>
<protein>
    <submittedName>
        <fullName evidence="1">Uncharacterized protein</fullName>
    </submittedName>
</protein>
<gene>
    <name evidence="1" type="ORF">SDRG_11814</name>
</gene>
<dbReference type="InterPro" id="IPR001611">
    <property type="entry name" value="Leu-rich_rpt"/>
</dbReference>
<dbReference type="SUPFAM" id="SSF48452">
    <property type="entry name" value="TPR-like"/>
    <property type="match status" value="2"/>
</dbReference>
<dbReference type="PROSITE" id="PS51450">
    <property type="entry name" value="LRR"/>
    <property type="match status" value="1"/>
</dbReference>
<sequence length="1095" mass="121291">MATPSAPPDRGLRLSYLRHFINEHGGEAEFAGKTTAQVCFEFVVPLTKPSELSLVDHVANDPMTASFVGPANWYVSHAWQYLFLETVDSLERFFADRDLSDDAVLWFCVFNNNQHLASSYPFEYWSTTFKDSLAAIGNMVMIMHPWNDPIVLRRSWCVFEVYVAVTMGARFEIALAHDQEATFLSDITIYNAFSKMLATIKCEDSVATVPSDRDGIFTLIRAETSFIAVDRLIFSTLTHWIKQTLEASIASASSSLEKASRWRYLGVIHDALNDHAASERCFQAAVTLFLAAHGPLNEETLLLQSLAAFARAYQRTPQSEWEPRLRSTLSTALQHLGETHPTTLAARSNVVSSLCHNDAHAEALPLALEDFDVRRSLYGLCDWRTMSAMSTVGLVYVSQHEAYRASRWLRKALGLQVTHLCREHNDTIGTKSRLVDALLQMGDGVQARALAESVVASRARTYGATHPRTVACRINLAASVLMTGDAALASAQMLALTTTLGADDPTRLAVQLNLGVAYAMQAQWANALASFIDAFASAPCKVTAWLLYGFAVHAPLPVSKKGLTLVRDFIISSSDAQPETWPTRCMACYTPVTGTLRPSRLMRFCQHDPKETTWKMTLPPRRYFYEADLCATETAHYDDIDGLFAAYERHCDMHNDQRTLDAFLAAMPTPMLSRALIALQDLVATPDTSLLLDWPTIVLRRAPALASTMANLRSLLPLQPSLSAVAVSGTDLVYLGPLAAMTTAMTVVFCSDQTTDLAWTHWVRDFGRRCPRLRVLEIRASVGDNLGLIQPLLDILAYPALRLLSLRGDFLLDVASIAVLHAWLERGGDRGLRLDGTQFADAADPLLYNALHTIRSFVEFRVRNVRGLSWLLPALRSASQLRTLDLSGHGSLCPNAIAALLPHWPHLQTLDLSRNRFDSYHDVVPLMSAMGQCPMLRHVVLQQCKLPQSVISPLLGCISAWPSLRRLDLACTGLYLPARAFRAMVTALVACPDFAFLSVCFPLLTDAMWRDIVPTLGAGLLRWRRITFSECQPTAVQVLQLLRRLLEHNQQAFTVTCGTISSADALQNEYTGLLHELGLLPPPRASCVVAFEVEV</sequence>
<dbReference type="Proteomes" id="UP000030762">
    <property type="component" value="Unassembled WGS sequence"/>
</dbReference>